<evidence type="ECO:0000256" key="5">
    <source>
        <dbReference type="PIRSR" id="PIRSR004869-50"/>
    </source>
</evidence>
<sequence length="304" mass="34654">MPKTTYNEMLMNCKLCARNCGVNRLENQTGYCNSGVKIKIAHVSLHHWEEPCISGTNGSGTIFFSNCNMKCVYCQNGKISTNGYGKEISINDLTEIMLSQQAKKAHNINLVTPTHYVPQIVEAIKLARKSGLHIPIVYNTNSYENIETIKALKDYIQIYLADFKYFNNKYSIKYSNSNDYLNTAKNSIKEMYANVGSLYLDEKGLLQNGVIIRHLMLPGLLFDSKKIIDYIHETYGNNVYISLMNQYTPTFNSSDFPEINKPLNPKHYDALIEHCLDNNINNVFIQDEGTSSESFIPDFNLNNF</sequence>
<feature type="binding site" evidence="5">
    <location>
        <position position="74"/>
    </location>
    <ligand>
        <name>[4Fe-4S] cluster</name>
        <dbReference type="ChEBI" id="CHEBI:49883"/>
        <note>4Fe-4S-S-AdoMet</note>
    </ligand>
</feature>
<dbReference type="SFLD" id="SFLDG01099">
    <property type="entry name" value="Uncharacterised_Radical_SAM_Su"/>
    <property type="match status" value="1"/>
</dbReference>
<feature type="domain" description="Radical SAM core" evidence="6">
    <location>
        <begin position="62"/>
        <end position="170"/>
    </location>
</feature>
<dbReference type="Proteomes" id="UP000184447">
    <property type="component" value="Unassembled WGS sequence"/>
</dbReference>
<organism evidence="7 8">
    <name type="scientific">Clostridium grantii DSM 8605</name>
    <dbReference type="NCBI Taxonomy" id="1121316"/>
    <lineage>
        <taxon>Bacteria</taxon>
        <taxon>Bacillati</taxon>
        <taxon>Bacillota</taxon>
        <taxon>Clostridia</taxon>
        <taxon>Eubacteriales</taxon>
        <taxon>Clostridiaceae</taxon>
        <taxon>Clostridium</taxon>
    </lineage>
</organism>
<keyword evidence="8" id="KW-1185">Reference proteome</keyword>
<evidence type="ECO:0000256" key="4">
    <source>
        <dbReference type="ARBA" id="ARBA00023014"/>
    </source>
</evidence>
<accession>A0A1M5X8W3</accession>
<evidence type="ECO:0000256" key="1">
    <source>
        <dbReference type="ARBA" id="ARBA00022691"/>
    </source>
</evidence>
<proteinExistence type="predicted"/>
<comment type="cofactor">
    <cofactor evidence="5">
        <name>[4Fe-4S] cluster</name>
        <dbReference type="ChEBI" id="CHEBI:49883"/>
    </cofactor>
    <text evidence="5">Binds 1 [4Fe-4S] cluster. The cluster is coordinated with 3 cysteines and an exchangeable S-adenosyl-L-methionine.</text>
</comment>
<keyword evidence="7" id="KW-0456">Lyase</keyword>
<dbReference type="InterPro" id="IPR007197">
    <property type="entry name" value="rSAM"/>
</dbReference>
<feature type="binding site" evidence="5">
    <location>
        <position position="71"/>
    </location>
    <ligand>
        <name>[4Fe-4S] cluster</name>
        <dbReference type="ChEBI" id="CHEBI:49883"/>
        <note>4Fe-4S-S-AdoMet</note>
    </ligand>
</feature>
<dbReference type="GO" id="GO:0051536">
    <property type="term" value="F:iron-sulfur cluster binding"/>
    <property type="evidence" value="ECO:0007669"/>
    <property type="project" value="UniProtKB-KW"/>
</dbReference>
<dbReference type="PIRSF" id="PIRSF004869">
    <property type="entry name" value="PflX_prd"/>
    <property type="match status" value="1"/>
</dbReference>
<dbReference type="GO" id="GO:0046872">
    <property type="term" value="F:metal ion binding"/>
    <property type="evidence" value="ECO:0007669"/>
    <property type="project" value="UniProtKB-KW"/>
</dbReference>
<name>A0A1M5X8W3_9CLOT</name>
<reference evidence="7 8" key="1">
    <citation type="submission" date="2016-11" db="EMBL/GenBank/DDBJ databases">
        <authorList>
            <person name="Jaros S."/>
            <person name="Januszkiewicz K."/>
            <person name="Wedrychowicz H."/>
        </authorList>
    </citation>
    <scope>NUCLEOTIDE SEQUENCE [LARGE SCALE GENOMIC DNA]</scope>
    <source>
        <strain evidence="7 8">DSM 8605</strain>
    </source>
</reference>
<dbReference type="InterPro" id="IPR040085">
    <property type="entry name" value="MJ0674-like"/>
</dbReference>
<dbReference type="PANTHER" id="PTHR43075">
    <property type="entry name" value="FORMATE LYASE ACTIVATING ENZYME, PUTATIVE (AFU_ORTHOLOGUE AFUA_2G15630)-RELATED"/>
    <property type="match status" value="1"/>
</dbReference>
<evidence type="ECO:0000256" key="3">
    <source>
        <dbReference type="ARBA" id="ARBA00023004"/>
    </source>
</evidence>
<dbReference type="GO" id="GO:0016829">
    <property type="term" value="F:lyase activity"/>
    <property type="evidence" value="ECO:0007669"/>
    <property type="project" value="UniProtKB-KW"/>
</dbReference>
<dbReference type="Gene3D" id="3.20.20.70">
    <property type="entry name" value="Aldolase class I"/>
    <property type="match status" value="1"/>
</dbReference>
<dbReference type="SFLD" id="SFLDS00029">
    <property type="entry name" value="Radical_SAM"/>
    <property type="match status" value="1"/>
</dbReference>
<gene>
    <name evidence="7" type="ORF">SAMN02745207_03441</name>
</gene>
<dbReference type="SUPFAM" id="SSF102114">
    <property type="entry name" value="Radical SAM enzymes"/>
    <property type="match status" value="1"/>
</dbReference>
<dbReference type="CDD" id="cd01335">
    <property type="entry name" value="Radical_SAM"/>
    <property type="match status" value="1"/>
</dbReference>
<dbReference type="PANTHER" id="PTHR43075:SF1">
    <property type="entry name" value="FORMATE LYASE ACTIVATING ENZYME, PUTATIVE (AFU_ORTHOLOGUE AFUA_2G15630)-RELATED"/>
    <property type="match status" value="1"/>
</dbReference>
<keyword evidence="4 5" id="KW-0411">Iron-sulfur</keyword>
<keyword evidence="1 5" id="KW-0949">S-adenosyl-L-methionine</keyword>
<evidence type="ECO:0000256" key="2">
    <source>
        <dbReference type="ARBA" id="ARBA00022723"/>
    </source>
</evidence>
<keyword evidence="2 5" id="KW-0479">Metal-binding</keyword>
<evidence type="ECO:0000313" key="8">
    <source>
        <dbReference type="Proteomes" id="UP000184447"/>
    </source>
</evidence>
<dbReference type="InterPro" id="IPR016431">
    <property type="entry name" value="Pyrv-formate_lyase-activ_prd"/>
</dbReference>
<dbReference type="STRING" id="1121316.SAMN02745207_03441"/>
<dbReference type="Pfam" id="PF04055">
    <property type="entry name" value="Radical_SAM"/>
    <property type="match status" value="1"/>
</dbReference>
<dbReference type="InterPro" id="IPR013785">
    <property type="entry name" value="Aldolase_TIM"/>
</dbReference>
<dbReference type="EMBL" id="FQXM01000025">
    <property type="protein sequence ID" value="SHH96082.1"/>
    <property type="molecule type" value="Genomic_DNA"/>
</dbReference>
<evidence type="ECO:0000259" key="6">
    <source>
        <dbReference type="Pfam" id="PF04055"/>
    </source>
</evidence>
<dbReference type="AlphaFoldDB" id="A0A1M5X8W3"/>
<protein>
    <submittedName>
        <fullName evidence="7">Putative pyruvate formate lyase activating enzyme</fullName>
    </submittedName>
</protein>
<feature type="binding site" evidence="5">
    <location>
        <position position="67"/>
    </location>
    <ligand>
        <name>[4Fe-4S] cluster</name>
        <dbReference type="ChEBI" id="CHEBI:49883"/>
        <note>4Fe-4S-S-AdoMet</note>
    </ligand>
</feature>
<evidence type="ECO:0000313" key="7">
    <source>
        <dbReference type="EMBL" id="SHH96082.1"/>
    </source>
</evidence>
<dbReference type="InterPro" id="IPR058240">
    <property type="entry name" value="rSAM_sf"/>
</dbReference>
<keyword evidence="3 5" id="KW-0408">Iron</keyword>
<keyword evidence="7" id="KW-0670">Pyruvate</keyword>